<dbReference type="Pfam" id="PF06199">
    <property type="entry name" value="Phage_tail_2"/>
    <property type="match status" value="1"/>
</dbReference>
<organism evidence="1 2">
    <name type="scientific">Arachidicoccus rhizosphaerae</name>
    <dbReference type="NCBI Taxonomy" id="551991"/>
    <lineage>
        <taxon>Bacteria</taxon>
        <taxon>Pseudomonadati</taxon>
        <taxon>Bacteroidota</taxon>
        <taxon>Chitinophagia</taxon>
        <taxon>Chitinophagales</taxon>
        <taxon>Chitinophagaceae</taxon>
        <taxon>Arachidicoccus</taxon>
    </lineage>
</organism>
<evidence type="ECO:0000313" key="2">
    <source>
        <dbReference type="Proteomes" id="UP000199041"/>
    </source>
</evidence>
<name>A0A1H3W730_9BACT</name>
<dbReference type="InterPro" id="IPR011855">
    <property type="entry name" value="Phgtail_TP901_1"/>
</dbReference>
<proteinExistence type="predicted"/>
<dbReference type="AlphaFoldDB" id="A0A1H3W730"/>
<gene>
    <name evidence="1" type="ORF">SAMN05192529_102138</name>
</gene>
<sequence>MDEEVYIDGDTVVTSIKRAGDTGYTVVGCSTGDNFNVSRTTTKTANKCNYGWSSTSKGSATWEVTQTGEAIIVDEEGNPAPSRFSFQQLLKLSITGEIFSVKMANEDGSIYREGNCRLTSYQEAAPVDGHMTYNATFEGIGEPIVENPETT</sequence>
<reference evidence="1 2" key="1">
    <citation type="submission" date="2016-10" db="EMBL/GenBank/DDBJ databases">
        <authorList>
            <person name="de Groot N.N."/>
        </authorList>
    </citation>
    <scope>NUCLEOTIDE SEQUENCE [LARGE SCALE GENOMIC DNA]</scope>
    <source>
        <strain evidence="1 2">Vu-144</strain>
    </source>
</reference>
<protein>
    <submittedName>
        <fullName evidence="1">Predicted secreted protein</fullName>
    </submittedName>
</protein>
<dbReference type="EMBL" id="FNQY01000002">
    <property type="protein sequence ID" value="SDZ82162.1"/>
    <property type="molecule type" value="Genomic_DNA"/>
</dbReference>
<keyword evidence="2" id="KW-1185">Reference proteome</keyword>
<accession>A0A1H3W730</accession>
<dbReference type="Proteomes" id="UP000199041">
    <property type="component" value="Unassembled WGS sequence"/>
</dbReference>
<evidence type="ECO:0000313" key="1">
    <source>
        <dbReference type="EMBL" id="SDZ82162.1"/>
    </source>
</evidence>
<dbReference type="RefSeq" id="WP_091393104.1">
    <property type="nucleotide sequence ID" value="NZ_FNQY01000002.1"/>
</dbReference>
<dbReference type="STRING" id="551991.SAMN05192529_102138"/>